<comment type="similarity">
    <text evidence="1">Belongs to the universal ribosomal protein uL6 family.</text>
</comment>
<proteinExistence type="inferred from homology"/>
<reference evidence="5" key="1">
    <citation type="submission" date="2019-07" db="EMBL/GenBank/DDBJ databases">
        <authorList>
            <person name="Zhang J."/>
            <person name="Liu T."/>
        </authorList>
    </citation>
    <scope>NUCLEOTIDE SEQUENCE</scope>
</reference>
<name>A0A8E7PH52_9FLOR</name>
<organism evidence="5">
    <name type="scientific">Eucheuma denticulatum</name>
    <dbReference type="NCBI Taxonomy" id="305493"/>
    <lineage>
        <taxon>Eukaryota</taxon>
        <taxon>Rhodophyta</taxon>
        <taxon>Florideophyceae</taxon>
        <taxon>Rhodymeniophycidae</taxon>
        <taxon>Gigartinales</taxon>
        <taxon>Solieriaceae</taxon>
        <taxon>Eucheuma</taxon>
    </lineage>
</organism>
<dbReference type="PIRSF" id="PIRSF002162">
    <property type="entry name" value="Ribosomal_L6"/>
    <property type="match status" value="1"/>
</dbReference>
<protein>
    <submittedName>
        <fullName evidence="5">50S ribosomal protein L6</fullName>
    </submittedName>
</protein>
<dbReference type="InterPro" id="IPR002358">
    <property type="entry name" value="Ribosomal_uL6_CS"/>
</dbReference>
<dbReference type="InterPro" id="IPR000702">
    <property type="entry name" value="Ribosomal_uL6-like"/>
</dbReference>
<feature type="domain" description="Large ribosomal subunit protein uL6 alpha-beta" evidence="4">
    <location>
        <begin position="91"/>
        <end position="164"/>
    </location>
</feature>
<dbReference type="GO" id="GO:0019843">
    <property type="term" value="F:rRNA binding"/>
    <property type="evidence" value="ECO:0007669"/>
    <property type="project" value="InterPro"/>
</dbReference>
<dbReference type="PANTHER" id="PTHR11655:SF14">
    <property type="entry name" value="LARGE RIBOSOMAL SUBUNIT PROTEIN UL6M"/>
    <property type="match status" value="1"/>
</dbReference>
<dbReference type="GO" id="GO:0022625">
    <property type="term" value="C:cytosolic large ribosomal subunit"/>
    <property type="evidence" value="ECO:0007669"/>
    <property type="project" value="TreeGrafter"/>
</dbReference>
<sequence>MSRIGKKNILLSKEITASIEKSTITISGPKGVLSYQLSPTISITQYGNELKLYCKDKTQGSQAFYGLSRSIINNMVIGVSKGFNKTLEIQGVGYRCQMDGNDLVLNIGYSHPIIIKPPKNINIHIEDNTKINISGIDKERVGQLAAKIRKTRPPEPYKGKGIRYLNEQVKRKVGKAGK</sequence>
<dbReference type="HAMAP" id="MF_01365_B">
    <property type="entry name" value="Ribosomal_uL6_B"/>
    <property type="match status" value="1"/>
</dbReference>
<dbReference type="GO" id="GO:0003735">
    <property type="term" value="F:structural constituent of ribosome"/>
    <property type="evidence" value="ECO:0007669"/>
    <property type="project" value="InterPro"/>
</dbReference>
<dbReference type="InterPro" id="IPR020040">
    <property type="entry name" value="Ribosomal_uL6_a/b-dom"/>
</dbReference>
<evidence type="ECO:0000256" key="3">
    <source>
        <dbReference type="ARBA" id="ARBA00023274"/>
    </source>
</evidence>
<feature type="domain" description="Large ribosomal subunit protein uL6 alpha-beta" evidence="4">
    <location>
        <begin position="15"/>
        <end position="82"/>
    </location>
</feature>
<evidence type="ECO:0000259" key="4">
    <source>
        <dbReference type="Pfam" id="PF00347"/>
    </source>
</evidence>
<dbReference type="GO" id="GO:0002181">
    <property type="term" value="P:cytoplasmic translation"/>
    <property type="evidence" value="ECO:0007669"/>
    <property type="project" value="TreeGrafter"/>
</dbReference>
<keyword evidence="3" id="KW-0687">Ribonucleoprotein</keyword>
<dbReference type="PANTHER" id="PTHR11655">
    <property type="entry name" value="60S/50S RIBOSOMAL PROTEIN L6/L9"/>
    <property type="match status" value="1"/>
</dbReference>
<dbReference type="InterPro" id="IPR019906">
    <property type="entry name" value="Ribosomal_uL6_bac-type"/>
</dbReference>
<keyword evidence="2 5" id="KW-0689">Ribosomal protein</keyword>
<geneLocation type="plastid" evidence="5"/>
<reference evidence="5" key="2">
    <citation type="journal article" date="2021" name="Genomics">
        <title>Comparative analysis of mitochondrial genomes of Nirvanini and Evacanthini (Hemiptera: Cicadellidae) reveals an explicit evolutionary relationship.</title>
        <authorList>
            <person name="Du Y."/>
            <person name="Liang Z."/>
            <person name="Dietrich C.H."/>
            <person name="Dai W."/>
        </authorList>
    </citation>
    <scope>NUCLEOTIDE SEQUENCE</scope>
</reference>
<evidence type="ECO:0000256" key="1">
    <source>
        <dbReference type="ARBA" id="ARBA00009356"/>
    </source>
</evidence>
<gene>
    <name evidence="5" type="primary">rpl6</name>
</gene>
<dbReference type="EMBL" id="MN240357">
    <property type="protein sequence ID" value="QVY58169.1"/>
    <property type="molecule type" value="Genomic_DNA"/>
</dbReference>
<dbReference type="FunFam" id="3.90.930.12:FF:000001">
    <property type="entry name" value="50S ribosomal protein L6"/>
    <property type="match status" value="1"/>
</dbReference>
<evidence type="ECO:0000313" key="5">
    <source>
        <dbReference type="EMBL" id="QVY58169.1"/>
    </source>
</evidence>
<dbReference type="AlphaFoldDB" id="A0A8E7PH52"/>
<dbReference type="PROSITE" id="PS00525">
    <property type="entry name" value="RIBOSOMAL_L6_1"/>
    <property type="match status" value="1"/>
</dbReference>
<evidence type="ECO:0000256" key="2">
    <source>
        <dbReference type="ARBA" id="ARBA00022980"/>
    </source>
</evidence>
<keyword evidence="5" id="KW-0934">Plastid</keyword>
<dbReference type="Pfam" id="PF00347">
    <property type="entry name" value="Ribosomal_L6"/>
    <property type="match status" value="2"/>
</dbReference>
<accession>A0A8E7PH52</accession>
<dbReference type="NCBIfam" id="TIGR03654">
    <property type="entry name" value="L6_bact"/>
    <property type="match status" value="1"/>
</dbReference>